<proteinExistence type="predicted"/>
<dbReference type="Proteomes" id="UP000018130">
    <property type="component" value="Unassembled WGS sequence"/>
</dbReference>
<dbReference type="SUPFAM" id="SSF51395">
    <property type="entry name" value="FMN-linked oxidoreductases"/>
    <property type="match status" value="1"/>
</dbReference>
<reference evidence="1 2" key="2">
    <citation type="submission" date="2013-09" db="EMBL/GenBank/DDBJ databases">
        <title>Whole genome comparison of six Crocosphaera watsonii strains with differing phenotypes.</title>
        <authorList>
            <person name="Bench S.R."/>
            <person name="Heller P."/>
            <person name="Frank I."/>
            <person name="Arciniega M."/>
            <person name="Shilova I.N."/>
            <person name="Zehr J.P."/>
        </authorList>
    </citation>
    <scope>NUCLEOTIDE SEQUENCE [LARGE SCALE GENOMIC DNA]</scope>
    <source>
        <strain evidence="1 2">WH 0402</strain>
    </source>
</reference>
<dbReference type="InterPro" id="IPR013785">
    <property type="entry name" value="Aldolase_TIM"/>
</dbReference>
<comment type="caution">
    <text evidence="1">The sequence shown here is derived from an EMBL/GenBank/DDBJ whole genome shotgun (WGS) entry which is preliminary data.</text>
</comment>
<organism evidence="1 2">
    <name type="scientific">Crocosphaera watsonii WH 0402</name>
    <dbReference type="NCBI Taxonomy" id="1284629"/>
    <lineage>
        <taxon>Bacteria</taxon>
        <taxon>Bacillati</taxon>
        <taxon>Cyanobacteriota</taxon>
        <taxon>Cyanophyceae</taxon>
        <taxon>Oscillatoriophycideae</taxon>
        <taxon>Chroococcales</taxon>
        <taxon>Aphanothecaceae</taxon>
        <taxon>Crocosphaera</taxon>
    </lineage>
</organism>
<protein>
    <submittedName>
        <fullName evidence="1">Putative dihydropyrimidine dehydrogenase [NADP+], similar to dihydroorotate dehydrogenase</fullName>
    </submittedName>
</protein>
<name>T2JRI1_CROWT</name>
<dbReference type="EMBL" id="CAQN01000775">
    <property type="protein sequence ID" value="CCQ68458.1"/>
    <property type="molecule type" value="Genomic_DNA"/>
</dbReference>
<evidence type="ECO:0000313" key="1">
    <source>
        <dbReference type="EMBL" id="CCQ68458.1"/>
    </source>
</evidence>
<dbReference type="Gene3D" id="3.20.20.70">
    <property type="entry name" value="Aldolase class I"/>
    <property type="match status" value="1"/>
</dbReference>
<evidence type="ECO:0000313" key="2">
    <source>
        <dbReference type="Proteomes" id="UP000018130"/>
    </source>
</evidence>
<accession>T2JRI1</accession>
<gene>
    <name evidence="1" type="ORF">CWATWH0402_407</name>
</gene>
<dbReference type="AlphaFoldDB" id="T2JRI1"/>
<reference evidence="1 2" key="1">
    <citation type="submission" date="2013-01" db="EMBL/GenBank/DDBJ databases">
        <authorList>
            <person name="Bench S."/>
        </authorList>
    </citation>
    <scope>NUCLEOTIDE SEQUENCE [LARGE SCALE GENOMIC DNA]</scope>
    <source>
        <strain evidence="1 2">WH 0402</strain>
    </source>
</reference>
<sequence>MDLTTTYLGMTLKSPLVVGSCAPLTEDIDNIKRMEDAGAAAVVLHRFLKNNYDENNWNYTII</sequence>